<feature type="region of interest" description="Disordered" evidence="1">
    <location>
        <begin position="39"/>
        <end position="85"/>
    </location>
</feature>
<organism evidence="2 3">
    <name type="scientific">Oryza meyeriana var. granulata</name>
    <dbReference type="NCBI Taxonomy" id="110450"/>
    <lineage>
        <taxon>Eukaryota</taxon>
        <taxon>Viridiplantae</taxon>
        <taxon>Streptophyta</taxon>
        <taxon>Embryophyta</taxon>
        <taxon>Tracheophyta</taxon>
        <taxon>Spermatophyta</taxon>
        <taxon>Magnoliopsida</taxon>
        <taxon>Liliopsida</taxon>
        <taxon>Poales</taxon>
        <taxon>Poaceae</taxon>
        <taxon>BOP clade</taxon>
        <taxon>Oryzoideae</taxon>
        <taxon>Oryzeae</taxon>
        <taxon>Oryzinae</taxon>
        <taxon>Oryza</taxon>
        <taxon>Oryza meyeriana</taxon>
    </lineage>
</organism>
<feature type="compositionally biased region" description="Basic and acidic residues" evidence="1">
    <location>
        <begin position="75"/>
        <end position="85"/>
    </location>
</feature>
<comment type="caution">
    <text evidence="2">The sequence shown here is derived from an EMBL/GenBank/DDBJ whole genome shotgun (WGS) entry which is preliminary data.</text>
</comment>
<protein>
    <submittedName>
        <fullName evidence="2">Uncharacterized protein</fullName>
    </submittedName>
</protein>
<evidence type="ECO:0000256" key="1">
    <source>
        <dbReference type="SAM" id="MobiDB-lite"/>
    </source>
</evidence>
<proteinExistence type="predicted"/>
<gene>
    <name evidence="2" type="ORF">E2562_018619</name>
</gene>
<dbReference type="Proteomes" id="UP000479710">
    <property type="component" value="Unassembled WGS sequence"/>
</dbReference>
<dbReference type="EMBL" id="SPHZ02000011">
    <property type="protein sequence ID" value="KAF0892825.1"/>
    <property type="molecule type" value="Genomic_DNA"/>
</dbReference>
<reference evidence="2 3" key="1">
    <citation type="submission" date="2019-11" db="EMBL/GenBank/DDBJ databases">
        <title>Whole genome sequence of Oryza granulata.</title>
        <authorList>
            <person name="Li W."/>
        </authorList>
    </citation>
    <scope>NUCLEOTIDE SEQUENCE [LARGE SCALE GENOMIC DNA]</scope>
    <source>
        <strain evidence="3">cv. Menghai</strain>
        <tissue evidence="2">Leaf</tissue>
    </source>
</reference>
<dbReference type="AlphaFoldDB" id="A0A6G1BWX5"/>
<sequence>MEAMVDRPDLDLVVVAATGEIERLRECFTSRSFIAWAEPDATRGPEEDSDDDQRTIRQHRSRSLWDRLGGQALSRSREPDRSRSWRSRKLGEWFKKPFSPASLRVITMLVEKDGCKSICLRAAKKKVTVAPA</sequence>
<name>A0A6G1BWX5_9ORYZ</name>
<keyword evidence="3" id="KW-1185">Reference proteome</keyword>
<evidence type="ECO:0000313" key="3">
    <source>
        <dbReference type="Proteomes" id="UP000479710"/>
    </source>
</evidence>
<evidence type="ECO:0000313" key="2">
    <source>
        <dbReference type="EMBL" id="KAF0892825.1"/>
    </source>
</evidence>
<accession>A0A6G1BWX5</accession>